<protein>
    <recommendedName>
        <fullName evidence="3">DUF2946 domain-containing protein</fullName>
    </recommendedName>
</protein>
<dbReference type="RefSeq" id="WP_289962212.1">
    <property type="nucleotide sequence ID" value="NZ_JAUEOZ010000001.1"/>
</dbReference>
<evidence type="ECO:0000313" key="1">
    <source>
        <dbReference type="EMBL" id="MDN2482179.1"/>
    </source>
</evidence>
<reference evidence="1" key="1">
    <citation type="submission" date="2024-05" db="EMBL/GenBank/DDBJ databases">
        <title>Genome Sequences of Four Agar- Degrading Marine Bacteria.</title>
        <authorList>
            <person name="Phillips E.K."/>
            <person name="Shaffer J.C."/>
            <person name="Henson M.W."/>
            <person name="Temperton B."/>
            <person name="Thrash C.J."/>
            <person name="Martin M.O."/>
        </authorList>
    </citation>
    <scope>NUCLEOTIDE SEQUENCE</scope>
    <source>
        <strain evidence="1">EKP203</strain>
    </source>
</reference>
<keyword evidence="2" id="KW-1185">Reference proteome</keyword>
<name>A0ABT7Y339_9VIBR</name>
<sequence length="111" mass="12675">MLHLHLAPLRAKMLAAVCISLLFGLNSLYIEHLVHAHNHEHSHTHSHPHNHNELDAHEYHHCELVMCAKNLVSTQAPTVAPLPFFTSFFTISKVFTLRYLPEVQARSPPVY</sequence>
<dbReference type="EMBL" id="JAUEOZ010000001">
    <property type="protein sequence ID" value="MDN2482179.1"/>
    <property type="molecule type" value="Genomic_DNA"/>
</dbReference>
<evidence type="ECO:0000313" key="2">
    <source>
        <dbReference type="Proteomes" id="UP001169719"/>
    </source>
</evidence>
<gene>
    <name evidence="1" type="ORF">QWJ08_12430</name>
</gene>
<accession>A0ABT7Y339</accession>
<organism evidence="1 2">
    <name type="scientific">Vibrio agarivorans</name>
    <dbReference type="NCBI Taxonomy" id="153622"/>
    <lineage>
        <taxon>Bacteria</taxon>
        <taxon>Pseudomonadati</taxon>
        <taxon>Pseudomonadota</taxon>
        <taxon>Gammaproteobacteria</taxon>
        <taxon>Vibrionales</taxon>
        <taxon>Vibrionaceae</taxon>
        <taxon>Vibrio</taxon>
    </lineage>
</organism>
<proteinExistence type="predicted"/>
<comment type="caution">
    <text evidence="1">The sequence shown here is derived from an EMBL/GenBank/DDBJ whole genome shotgun (WGS) entry which is preliminary data.</text>
</comment>
<evidence type="ECO:0008006" key="3">
    <source>
        <dbReference type="Google" id="ProtNLM"/>
    </source>
</evidence>
<dbReference type="Proteomes" id="UP001169719">
    <property type="component" value="Unassembled WGS sequence"/>
</dbReference>